<proteinExistence type="predicted"/>
<evidence type="ECO:0000313" key="1">
    <source>
        <dbReference type="EMBL" id="SHF97626.1"/>
    </source>
</evidence>
<dbReference type="AlphaFoldDB" id="A0A1M5G1P6"/>
<protein>
    <submittedName>
        <fullName evidence="1">Uncharacterized protein</fullName>
    </submittedName>
</protein>
<dbReference type="Proteomes" id="UP000184020">
    <property type="component" value="Unassembled WGS sequence"/>
</dbReference>
<accession>A0A1M5G1P6</accession>
<keyword evidence="2" id="KW-1185">Reference proteome</keyword>
<sequence>MNIEFDKVRMEYWHGYEVGDIRTAIVRINILS</sequence>
<name>A0A1M5G1P6_9FLAO</name>
<evidence type="ECO:0000313" key="2">
    <source>
        <dbReference type="Proteomes" id="UP000184020"/>
    </source>
</evidence>
<gene>
    <name evidence="1" type="ORF">SAMN05444372_101403</name>
</gene>
<organism evidence="1 2">
    <name type="scientific">Flavobacterium micromati</name>
    <dbReference type="NCBI Taxonomy" id="229205"/>
    <lineage>
        <taxon>Bacteria</taxon>
        <taxon>Pseudomonadati</taxon>
        <taxon>Bacteroidota</taxon>
        <taxon>Flavobacteriia</taxon>
        <taxon>Flavobacteriales</taxon>
        <taxon>Flavobacteriaceae</taxon>
        <taxon>Flavobacterium</taxon>
    </lineage>
</organism>
<dbReference type="EMBL" id="FQWF01000001">
    <property type="protein sequence ID" value="SHF97626.1"/>
    <property type="molecule type" value="Genomic_DNA"/>
</dbReference>
<reference evidence="2" key="1">
    <citation type="submission" date="2016-11" db="EMBL/GenBank/DDBJ databases">
        <authorList>
            <person name="Varghese N."/>
            <person name="Submissions S."/>
        </authorList>
    </citation>
    <scope>NUCLEOTIDE SEQUENCE [LARGE SCALE GENOMIC DNA]</scope>
    <source>
        <strain evidence="2">DSM 17659</strain>
    </source>
</reference>